<reference evidence="11" key="1">
    <citation type="journal article" date="2014" name="Int. J. Syst. Evol. Microbiol.">
        <title>Complete genome sequence of Corynebacterium casei LMG S-19264T (=DSM 44701T), isolated from a smear-ripened cheese.</title>
        <authorList>
            <consortium name="US DOE Joint Genome Institute (JGI-PGF)"/>
            <person name="Walter F."/>
            <person name="Albersmeier A."/>
            <person name="Kalinowski J."/>
            <person name="Ruckert C."/>
        </authorList>
    </citation>
    <scope>NUCLEOTIDE SEQUENCE</scope>
    <source>
        <strain evidence="11">CGMCC 1.15290</strain>
    </source>
</reference>
<keyword evidence="9" id="KW-0812">Transmembrane</keyword>
<evidence type="ECO:0000256" key="5">
    <source>
        <dbReference type="ARBA" id="ARBA00022741"/>
    </source>
</evidence>
<evidence type="ECO:0000313" key="12">
    <source>
        <dbReference type="Proteomes" id="UP000627292"/>
    </source>
</evidence>
<dbReference type="Pfam" id="PF13181">
    <property type="entry name" value="TPR_8"/>
    <property type="match status" value="1"/>
</dbReference>
<dbReference type="GO" id="GO:0004673">
    <property type="term" value="F:protein histidine kinase activity"/>
    <property type="evidence" value="ECO:0007669"/>
    <property type="project" value="UniProtKB-EC"/>
</dbReference>
<evidence type="ECO:0000259" key="10">
    <source>
        <dbReference type="SMART" id="SM00387"/>
    </source>
</evidence>
<dbReference type="EMBL" id="BMIB01000002">
    <property type="protein sequence ID" value="GGH64481.1"/>
    <property type="molecule type" value="Genomic_DNA"/>
</dbReference>
<keyword evidence="3" id="KW-0597">Phosphoprotein</keyword>
<dbReference type="GO" id="GO:0005524">
    <property type="term" value="F:ATP binding"/>
    <property type="evidence" value="ECO:0007669"/>
    <property type="project" value="UniProtKB-KW"/>
</dbReference>
<evidence type="ECO:0000256" key="3">
    <source>
        <dbReference type="ARBA" id="ARBA00022553"/>
    </source>
</evidence>
<dbReference type="Gene3D" id="1.25.40.10">
    <property type="entry name" value="Tetratricopeptide repeat domain"/>
    <property type="match status" value="3"/>
</dbReference>
<dbReference type="InterPro" id="IPR011495">
    <property type="entry name" value="Sig_transdc_His_kin_sub2_dim/P"/>
</dbReference>
<keyword evidence="12" id="KW-1185">Reference proteome</keyword>
<keyword evidence="9" id="KW-1133">Transmembrane helix</keyword>
<dbReference type="InterPro" id="IPR036890">
    <property type="entry name" value="HATPase_C_sf"/>
</dbReference>
<comment type="caution">
    <text evidence="11">The sequence shown here is derived from an EMBL/GenBank/DDBJ whole genome shotgun (WGS) entry which is preliminary data.</text>
</comment>
<dbReference type="Gene3D" id="3.30.450.20">
    <property type="entry name" value="PAS domain"/>
    <property type="match status" value="1"/>
</dbReference>
<name>A0A917IVL5_9BACT</name>
<proteinExistence type="predicted"/>
<evidence type="ECO:0000256" key="2">
    <source>
        <dbReference type="ARBA" id="ARBA00012438"/>
    </source>
</evidence>
<evidence type="ECO:0000256" key="1">
    <source>
        <dbReference type="ARBA" id="ARBA00000085"/>
    </source>
</evidence>
<keyword evidence="9" id="KW-0472">Membrane</keyword>
<accession>A0A917IVL5</accession>
<keyword evidence="4" id="KW-0808">Transferase</keyword>
<protein>
    <recommendedName>
        <fullName evidence="2">histidine kinase</fullName>
        <ecNumber evidence="2">2.7.13.3</ecNumber>
    </recommendedName>
</protein>
<keyword evidence="6" id="KW-0418">Kinase</keyword>
<dbReference type="InterPro" id="IPR003594">
    <property type="entry name" value="HATPase_dom"/>
</dbReference>
<dbReference type="InterPro" id="IPR019734">
    <property type="entry name" value="TPR_rpt"/>
</dbReference>
<dbReference type="EC" id="2.7.13.3" evidence="2"/>
<feature type="transmembrane region" description="Helical" evidence="9">
    <location>
        <begin position="482"/>
        <end position="499"/>
    </location>
</feature>
<evidence type="ECO:0000256" key="6">
    <source>
        <dbReference type="ARBA" id="ARBA00022777"/>
    </source>
</evidence>
<evidence type="ECO:0000256" key="7">
    <source>
        <dbReference type="ARBA" id="ARBA00022840"/>
    </source>
</evidence>
<keyword evidence="7" id="KW-0067">ATP-binding</keyword>
<dbReference type="Pfam" id="PF13581">
    <property type="entry name" value="HATPase_c_2"/>
    <property type="match status" value="1"/>
</dbReference>
<keyword evidence="8" id="KW-0175">Coiled coil</keyword>
<dbReference type="AlphaFoldDB" id="A0A917IVL5"/>
<dbReference type="PANTHER" id="PTHR41523:SF8">
    <property type="entry name" value="ETHYLENE RESPONSE SENSOR PROTEIN"/>
    <property type="match status" value="1"/>
</dbReference>
<organism evidence="11 12">
    <name type="scientific">Filimonas zeae</name>
    <dbReference type="NCBI Taxonomy" id="1737353"/>
    <lineage>
        <taxon>Bacteria</taxon>
        <taxon>Pseudomonadati</taxon>
        <taxon>Bacteroidota</taxon>
        <taxon>Chitinophagia</taxon>
        <taxon>Chitinophagales</taxon>
        <taxon>Chitinophagaceae</taxon>
        <taxon>Filimonas</taxon>
    </lineage>
</organism>
<reference evidence="11" key="2">
    <citation type="submission" date="2020-09" db="EMBL/GenBank/DDBJ databases">
        <authorList>
            <person name="Sun Q."/>
            <person name="Zhou Y."/>
        </authorList>
    </citation>
    <scope>NUCLEOTIDE SEQUENCE</scope>
    <source>
        <strain evidence="11">CGMCC 1.15290</strain>
    </source>
</reference>
<dbReference type="Gene3D" id="3.30.565.10">
    <property type="entry name" value="Histidine kinase-like ATPase, C-terminal domain"/>
    <property type="match status" value="1"/>
</dbReference>
<comment type="catalytic activity">
    <reaction evidence="1">
        <text>ATP + protein L-histidine = ADP + protein N-phospho-L-histidine.</text>
        <dbReference type="EC" id="2.7.13.3"/>
    </reaction>
</comment>
<dbReference type="InterPro" id="IPR011990">
    <property type="entry name" value="TPR-like_helical_dom_sf"/>
</dbReference>
<dbReference type="PANTHER" id="PTHR41523">
    <property type="entry name" value="TWO-COMPONENT SYSTEM SENSOR PROTEIN"/>
    <property type="match status" value="1"/>
</dbReference>
<evidence type="ECO:0000313" key="11">
    <source>
        <dbReference type="EMBL" id="GGH64481.1"/>
    </source>
</evidence>
<dbReference type="SMART" id="SM00387">
    <property type="entry name" value="HATPase_c"/>
    <property type="match status" value="1"/>
</dbReference>
<dbReference type="SUPFAM" id="SSF55874">
    <property type="entry name" value="ATPase domain of HSP90 chaperone/DNA topoisomerase II/histidine kinase"/>
    <property type="match status" value="1"/>
</dbReference>
<dbReference type="Pfam" id="PF07568">
    <property type="entry name" value="HisKA_2"/>
    <property type="match status" value="1"/>
</dbReference>
<evidence type="ECO:0000256" key="8">
    <source>
        <dbReference type="SAM" id="Coils"/>
    </source>
</evidence>
<evidence type="ECO:0000256" key="9">
    <source>
        <dbReference type="SAM" id="Phobius"/>
    </source>
</evidence>
<dbReference type="SUPFAM" id="SSF48452">
    <property type="entry name" value="TPR-like"/>
    <property type="match status" value="2"/>
</dbReference>
<evidence type="ECO:0000256" key="4">
    <source>
        <dbReference type="ARBA" id="ARBA00022679"/>
    </source>
</evidence>
<sequence length="762" mass="86458">MVCCAAAFAGPEIFIPGTPAKKLNRDSVQVVALLKTAEQYYDTEWNYTNKKKVDSAFPPLQAAIRLAMSSGITVLKHQSLVAAGRFFFRCDKVDRASRFFTAAILVDSVAGNDSLRAEAWFKFADRTPLLPPYLDVKKDRYERALQLFKKTGRIHKQVEIHQRLADMLISTGNIAEARKKLLWLLSVQQFTRAAALADTYRLLATVESSDGNYNIAISNGMQALAHGNKDIDPFTASQLNGSLGTWYQVLGENEKSLQYLRAALSCFMAGKNPDVHQRFAVYTVLRQMAHCMVLQGRKIEALYFLDSCNAMLYPETDYARQQIAGAKGDCNKALGNYAAAEDYYLTSIKLALHNDRAGNIQLEYFQLADLYTRWNKFNLAAIYISRFLVMKSDASGVSRLRDIEFMRFRADSASGNHFSAIAHFRAYKELHDSIFSAQKSKQIEELRMQYDVAQKEHSITLLKQNETLQEGRLQKAVMERRLISAGLAVILMVLIFMFLDSRKKKRINAVLSQQQQMIFTRNASLQNLINEKERLLEEKSQLIREKESLLVEVHHRVKNSLQLVNSLLYSQAVRLKDESAIRAFHDSRHRIQSLSLLHQKLYMSESLQFVNVQSYIGELILYLNDGYNKDDRVRFRIHIADVELPIQQAIPIGLILNEAVTNAVKYAFPQQPEGLIELTFSGNEQGYTLVLRDNGIGFPPGFDPLRADSFGITLIRGFCDQLEANLQIVSDNGVCITIFFNRDADKAGIEMITDINQLNEKQ</sequence>
<dbReference type="Proteomes" id="UP000627292">
    <property type="component" value="Unassembled WGS sequence"/>
</dbReference>
<feature type="coiled-coil region" evidence="8">
    <location>
        <begin position="522"/>
        <end position="552"/>
    </location>
</feature>
<feature type="domain" description="Histidine kinase/HSP90-like ATPase" evidence="10">
    <location>
        <begin position="647"/>
        <end position="744"/>
    </location>
</feature>
<keyword evidence="5" id="KW-0547">Nucleotide-binding</keyword>
<gene>
    <name evidence="11" type="ORF">GCM10011379_16580</name>
</gene>